<dbReference type="GO" id="GO:0022857">
    <property type="term" value="F:transmembrane transporter activity"/>
    <property type="evidence" value="ECO:0007669"/>
    <property type="project" value="InterPro"/>
</dbReference>
<feature type="transmembrane region" description="Helical" evidence="8">
    <location>
        <begin position="294"/>
        <end position="318"/>
    </location>
</feature>
<dbReference type="OrthoDB" id="2414439at2"/>
<dbReference type="Gene3D" id="1.20.1250.20">
    <property type="entry name" value="MFS general substrate transporter like domains"/>
    <property type="match status" value="1"/>
</dbReference>
<feature type="transmembrane region" description="Helical" evidence="8">
    <location>
        <begin position="359"/>
        <end position="377"/>
    </location>
</feature>
<protein>
    <submittedName>
        <fullName evidence="10">Transmembrane efflux protein</fullName>
    </submittedName>
</protein>
<feature type="transmembrane region" description="Helical" evidence="8">
    <location>
        <begin position="420"/>
        <end position="446"/>
    </location>
</feature>
<keyword evidence="6 8" id="KW-0472">Membrane</keyword>
<evidence type="ECO:0000256" key="2">
    <source>
        <dbReference type="ARBA" id="ARBA00022448"/>
    </source>
</evidence>
<dbReference type="STRING" id="391937.NA2_06872"/>
<evidence type="ECO:0000313" key="10">
    <source>
        <dbReference type="EMBL" id="EKF19597.1"/>
    </source>
</evidence>
<dbReference type="PROSITE" id="PS50850">
    <property type="entry name" value="MFS"/>
    <property type="match status" value="1"/>
</dbReference>
<feature type="transmembrane region" description="Helical" evidence="8">
    <location>
        <begin position="71"/>
        <end position="91"/>
    </location>
</feature>
<name>K2MQL7_9HYPH</name>
<reference evidence="10 11" key="1">
    <citation type="journal article" date="2012" name="J. Bacteriol.">
        <title>Genome Sequence of Nitratireductor pacificus Type Strain pht-3B.</title>
        <authorList>
            <person name="Lai Q."/>
            <person name="Li G."/>
            <person name="Shao Z."/>
        </authorList>
    </citation>
    <scope>NUCLEOTIDE SEQUENCE [LARGE SCALE GENOMIC DNA]</scope>
    <source>
        <strain evidence="11">pht-3B</strain>
    </source>
</reference>
<feature type="transmembrane region" description="Helical" evidence="8">
    <location>
        <begin position="383"/>
        <end position="408"/>
    </location>
</feature>
<keyword evidence="3" id="KW-1003">Cell membrane</keyword>
<feature type="region of interest" description="Disordered" evidence="7">
    <location>
        <begin position="1"/>
        <end position="23"/>
    </location>
</feature>
<feature type="transmembrane region" description="Helical" evidence="8">
    <location>
        <begin position="103"/>
        <end position="122"/>
    </location>
</feature>
<keyword evidence="11" id="KW-1185">Reference proteome</keyword>
<organism evidence="10 11">
    <name type="scientific">Nitratireductor pacificus pht-3B</name>
    <dbReference type="NCBI Taxonomy" id="391937"/>
    <lineage>
        <taxon>Bacteria</taxon>
        <taxon>Pseudomonadati</taxon>
        <taxon>Pseudomonadota</taxon>
        <taxon>Alphaproteobacteria</taxon>
        <taxon>Hyphomicrobiales</taxon>
        <taxon>Phyllobacteriaceae</taxon>
        <taxon>Nitratireductor</taxon>
    </lineage>
</organism>
<dbReference type="InterPro" id="IPR036259">
    <property type="entry name" value="MFS_trans_sf"/>
</dbReference>
<evidence type="ECO:0000313" key="11">
    <source>
        <dbReference type="Proteomes" id="UP000006786"/>
    </source>
</evidence>
<evidence type="ECO:0000259" key="9">
    <source>
        <dbReference type="PROSITE" id="PS50850"/>
    </source>
</evidence>
<dbReference type="Pfam" id="PF07690">
    <property type="entry name" value="MFS_1"/>
    <property type="match status" value="1"/>
</dbReference>
<dbReference type="SUPFAM" id="SSF103473">
    <property type="entry name" value="MFS general substrate transporter"/>
    <property type="match status" value="1"/>
</dbReference>
<proteinExistence type="predicted"/>
<feature type="domain" description="Major facilitator superfamily (MFS) profile" evidence="9">
    <location>
        <begin position="37"/>
        <end position="484"/>
    </location>
</feature>
<dbReference type="PATRIC" id="fig|391937.3.peg.1414"/>
<dbReference type="Proteomes" id="UP000006786">
    <property type="component" value="Unassembled WGS sequence"/>
</dbReference>
<feature type="transmembrane region" description="Helical" evidence="8">
    <location>
        <begin position="251"/>
        <end position="274"/>
    </location>
</feature>
<feature type="transmembrane region" description="Helical" evidence="8">
    <location>
        <begin position="324"/>
        <end position="347"/>
    </location>
</feature>
<dbReference type="eggNOG" id="COG0477">
    <property type="taxonomic scope" value="Bacteria"/>
</dbReference>
<comment type="subcellular location">
    <subcellularLocation>
        <location evidence="1">Cell membrane</location>
        <topology evidence="1">Multi-pass membrane protein</topology>
    </subcellularLocation>
</comment>
<keyword evidence="2" id="KW-0813">Transport</keyword>
<dbReference type="GO" id="GO:0005886">
    <property type="term" value="C:plasma membrane"/>
    <property type="evidence" value="ECO:0007669"/>
    <property type="project" value="UniProtKB-SubCell"/>
</dbReference>
<evidence type="ECO:0000256" key="6">
    <source>
        <dbReference type="ARBA" id="ARBA00023136"/>
    </source>
</evidence>
<sequence>MSTSPTDSIAARPYPGAEPLPDPEALAGATGRAPRLAFRILALVQGTLIFTIALILVPLPEIGRQMGLTSAEMLLVSVGYGLPYGGLLLFGGRLADRYGGRRVFVAGLTLFALASALAVLAADFETLVAARFLQGIAAAMVAPAAMAILQALFPSPERFGRAMAVWGGVSVLGATLAPVMSGILTNWFSWRWMFAVPIVVSLIGLAAAGRILPPARASATSRPGLDPLGAALATLGISIGSYGLVASGDHGWTSGAVFAPVLAGLALLVLFAIVERRVADPLLPPGFLAAPRRLVGLAGMLFAAAASGLVMFLLSLFLQQQWGWSTLATAGAYVPLMIALVGANHVAGRLVEAFGAGRIVVAGLVIGAAGFALLLGIDRSSSFGLGIVPGTVVLPIGMALVFAGSAVLSTADVPQNRAGLAGGVMNTAMELGPTVGLAALMAVAALRSDPVAGYALAYGTAGVAYLVLALIALPLVWRNTPARRL</sequence>
<feature type="transmembrane region" description="Helical" evidence="8">
    <location>
        <begin position="190"/>
        <end position="212"/>
    </location>
</feature>
<dbReference type="AlphaFoldDB" id="K2MQL7"/>
<feature type="transmembrane region" description="Helical" evidence="8">
    <location>
        <begin position="164"/>
        <end position="184"/>
    </location>
</feature>
<dbReference type="RefSeq" id="WP_008595737.1">
    <property type="nucleotide sequence ID" value="NZ_AMRM01000006.1"/>
</dbReference>
<dbReference type="InterPro" id="IPR020846">
    <property type="entry name" value="MFS_dom"/>
</dbReference>
<evidence type="ECO:0000256" key="3">
    <source>
        <dbReference type="ARBA" id="ARBA00022475"/>
    </source>
</evidence>
<keyword evidence="5 8" id="KW-1133">Transmembrane helix</keyword>
<evidence type="ECO:0000256" key="8">
    <source>
        <dbReference type="SAM" id="Phobius"/>
    </source>
</evidence>
<comment type="caution">
    <text evidence="10">The sequence shown here is derived from an EMBL/GenBank/DDBJ whole genome shotgun (WGS) entry which is preliminary data.</text>
</comment>
<feature type="transmembrane region" description="Helical" evidence="8">
    <location>
        <begin position="224"/>
        <end position="245"/>
    </location>
</feature>
<accession>K2MQL7</accession>
<dbReference type="InterPro" id="IPR011701">
    <property type="entry name" value="MFS"/>
</dbReference>
<evidence type="ECO:0000256" key="1">
    <source>
        <dbReference type="ARBA" id="ARBA00004651"/>
    </source>
</evidence>
<dbReference type="Gene3D" id="1.20.1720.10">
    <property type="entry name" value="Multidrug resistance protein D"/>
    <property type="match status" value="1"/>
</dbReference>
<keyword evidence="4 8" id="KW-0812">Transmembrane</keyword>
<evidence type="ECO:0000256" key="4">
    <source>
        <dbReference type="ARBA" id="ARBA00022692"/>
    </source>
</evidence>
<dbReference type="PANTHER" id="PTHR42718:SF46">
    <property type="entry name" value="BLR6921 PROTEIN"/>
    <property type="match status" value="1"/>
</dbReference>
<gene>
    <name evidence="10" type="ORF">NA2_06872</name>
</gene>
<dbReference type="PANTHER" id="PTHR42718">
    <property type="entry name" value="MAJOR FACILITATOR SUPERFAMILY MULTIDRUG TRANSPORTER MFSC"/>
    <property type="match status" value="1"/>
</dbReference>
<dbReference type="EMBL" id="AMRM01000006">
    <property type="protein sequence ID" value="EKF19597.1"/>
    <property type="molecule type" value="Genomic_DNA"/>
</dbReference>
<evidence type="ECO:0000256" key="7">
    <source>
        <dbReference type="SAM" id="MobiDB-lite"/>
    </source>
</evidence>
<feature type="transmembrane region" description="Helical" evidence="8">
    <location>
        <begin position="452"/>
        <end position="477"/>
    </location>
</feature>
<feature type="transmembrane region" description="Helical" evidence="8">
    <location>
        <begin position="128"/>
        <end position="152"/>
    </location>
</feature>
<feature type="transmembrane region" description="Helical" evidence="8">
    <location>
        <begin position="36"/>
        <end position="59"/>
    </location>
</feature>
<evidence type="ECO:0000256" key="5">
    <source>
        <dbReference type="ARBA" id="ARBA00022989"/>
    </source>
</evidence>